<dbReference type="Proteomes" id="UP000291525">
    <property type="component" value="Unassembled WGS sequence"/>
</dbReference>
<dbReference type="AlphaFoldDB" id="A0A4Q8L417"/>
<proteinExistence type="predicted"/>
<accession>A0A4Q8L417</accession>
<evidence type="ECO:0000313" key="2">
    <source>
        <dbReference type="Proteomes" id="UP000291525"/>
    </source>
</evidence>
<dbReference type="RefSeq" id="WP_130554199.1">
    <property type="nucleotide sequence ID" value="NZ_SHGT01000001.1"/>
</dbReference>
<name>A0A4Q8L417_9STRE</name>
<protein>
    <submittedName>
        <fullName evidence="1">Uncharacterized protein</fullName>
    </submittedName>
</protein>
<gene>
    <name evidence="1" type="ORF">EXW74_00355</name>
</gene>
<evidence type="ECO:0000313" key="1">
    <source>
        <dbReference type="EMBL" id="TAA15531.1"/>
    </source>
</evidence>
<dbReference type="OrthoDB" id="2216870at2"/>
<dbReference type="EMBL" id="SHGT01000001">
    <property type="protein sequence ID" value="TAA15531.1"/>
    <property type="molecule type" value="Genomic_DNA"/>
</dbReference>
<comment type="caution">
    <text evidence="1">The sequence shown here is derived from an EMBL/GenBank/DDBJ whole genome shotgun (WGS) entry which is preliminary data.</text>
</comment>
<organism evidence="1 2">
    <name type="scientific">Streptococcus parasuis</name>
    <dbReference type="NCBI Taxonomy" id="1501662"/>
    <lineage>
        <taxon>Bacteria</taxon>
        <taxon>Bacillati</taxon>
        <taxon>Bacillota</taxon>
        <taxon>Bacilli</taxon>
        <taxon>Lactobacillales</taxon>
        <taxon>Streptococcaceae</taxon>
        <taxon>Streptococcus</taxon>
    </lineage>
</organism>
<sequence length="78" mass="8319">MILAQAVNQLAQFCGPRDLSSLTIQALQTEQGLEQVDVFPFFGGSILAGGEQLAESIRNKLAKAYVIVGGAGHVFDLR</sequence>
<reference evidence="1 2" key="1">
    <citation type="submission" date="2019-02" db="EMBL/GenBank/DDBJ databases">
        <title>First genome of the species Streptococcus parasuis.</title>
        <authorList>
            <person name="Stevens M.J.A."/>
            <person name="Stephan R."/>
        </authorList>
    </citation>
    <scope>NUCLEOTIDE SEQUENCE [LARGE SCALE GENOMIC DNA]</scope>
    <source>
        <strain evidence="1 2">4253</strain>
    </source>
</reference>